<dbReference type="InterPro" id="IPR006162">
    <property type="entry name" value="Ppantetheine_attach_site"/>
</dbReference>
<dbReference type="GO" id="GO:0004312">
    <property type="term" value="F:fatty acid synthase activity"/>
    <property type="evidence" value="ECO:0007669"/>
    <property type="project" value="TreeGrafter"/>
</dbReference>
<evidence type="ECO:0000256" key="3">
    <source>
        <dbReference type="ARBA" id="ARBA00022679"/>
    </source>
</evidence>
<dbReference type="PROSITE" id="PS00012">
    <property type="entry name" value="PHOSPHOPANTETHEINE"/>
    <property type="match status" value="1"/>
</dbReference>
<feature type="domain" description="PKS/mFAS DH" evidence="8">
    <location>
        <begin position="947"/>
        <end position="1240"/>
    </location>
</feature>
<dbReference type="SUPFAM" id="SSF47336">
    <property type="entry name" value="ACP-like"/>
    <property type="match status" value="1"/>
</dbReference>
<dbReference type="InterPro" id="IPR014043">
    <property type="entry name" value="Acyl_transferase_dom"/>
</dbReference>
<dbReference type="Pfam" id="PF08659">
    <property type="entry name" value="KR"/>
    <property type="match status" value="1"/>
</dbReference>
<dbReference type="Pfam" id="PF00109">
    <property type="entry name" value="ketoacyl-synt"/>
    <property type="match status" value="1"/>
</dbReference>
<dbReference type="GO" id="GO:0044550">
    <property type="term" value="P:secondary metabolite biosynthetic process"/>
    <property type="evidence" value="ECO:0007669"/>
    <property type="project" value="UniProtKB-ARBA"/>
</dbReference>
<dbReference type="SMART" id="SM00822">
    <property type="entry name" value="PKS_KR"/>
    <property type="match status" value="1"/>
</dbReference>
<dbReference type="Proteomes" id="UP000293360">
    <property type="component" value="Unassembled WGS sequence"/>
</dbReference>
<dbReference type="InterPro" id="IPR057326">
    <property type="entry name" value="KR_dom"/>
</dbReference>
<feature type="active site" description="Proton acceptor; for dehydratase activity" evidence="6">
    <location>
        <position position="979"/>
    </location>
</feature>
<dbReference type="Pfam" id="PF16197">
    <property type="entry name" value="KAsynt_C_assoc"/>
    <property type="match status" value="1"/>
</dbReference>
<dbReference type="PANTHER" id="PTHR43775">
    <property type="entry name" value="FATTY ACID SYNTHASE"/>
    <property type="match status" value="1"/>
</dbReference>
<dbReference type="InterPro" id="IPR049551">
    <property type="entry name" value="PKS_DH_C"/>
</dbReference>
<dbReference type="InterPro" id="IPR036736">
    <property type="entry name" value="ACP-like_sf"/>
</dbReference>
<dbReference type="GO" id="GO:0006633">
    <property type="term" value="P:fatty acid biosynthetic process"/>
    <property type="evidence" value="ECO:0007669"/>
    <property type="project" value="InterPro"/>
</dbReference>
<dbReference type="SMART" id="SM00825">
    <property type="entry name" value="PKS_KS"/>
    <property type="match status" value="1"/>
</dbReference>
<keyword evidence="1" id="KW-0596">Phosphopantetheine</keyword>
<evidence type="ECO:0000313" key="10">
    <source>
        <dbReference type="Proteomes" id="UP000293360"/>
    </source>
</evidence>
<dbReference type="PROSITE" id="PS52004">
    <property type="entry name" value="KS3_2"/>
    <property type="match status" value="1"/>
</dbReference>
<dbReference type="InterPro" id="IPR042104">
    <property type="entry name" value="PKS_dehydratase_sf"/>
</dbReference>
<dbReference type="InterPro" id="IPR016036">
    <property type="entry name" value="Malonyl_transacylase_ACP-bd"/>
</dbReference>
<dbReference type="SMART" id="SM00826">
    <property type="entry name" value="PKS_DH"/>
    <property type="match status" value="1"/>
</dbReference>
<dbReference type="Pfam" id="PF14765">
    <property type="entry name" value="PS-DH"/>
    <property type="match status" value="1"/>
</dbReference>
<dbReference type="InterPro" id="IPR018201">
    <property type="entry name" value="Ketoacyl_synth_AS"/>
</dbReference>
<dbReference type="EMBL" id="QJNU01000011">
    <property type="protein sequence ID" value="RYP10853.1"/>
    <property type="molecule type" value="Genomic_DNA"/>
</dbReference>
<feature type="active site" description="Proton donor; for dehydratase activity" evidence="6">
    <location>
        <position position="1152"/>
    </location>
</feature>
<dbReference type="CDD" id="cd00833">
    <property type="entry name" value="PKS"/>
    <property type="match status" value="1"/>
</dbReference>
<dbReference type="SUPFAM" id="SSF53901">
    <property type="entry name" value="Thiolase-like"/>
    <property type="match status" value="1"/>
</dbReference>
<dbReference type="Gene3D" id="3.40.47.10">
    <property type="match status" value="1"/>
</dbReference>
<dbReference type="PROSITE" id="PS52019">
    <property type="entry name" value="PKS_MFAS_DH"/>
    <property type="match status" value="1"/>
</dbReference>
<evidence type="ECO:0000313" key="9">
    <source>
        <dbReference type="EMBL" id="RYP10853.1"/>
    </source>
</evidence>
<dbReference type="InterPro" id="IPR049552">
    <property type="entry name" value="PKS_DH_N"/>
</dbReference>
<feature type="region of interest" description="N-terminal hotdog fold" evidence="6">
    <location>
        <begin position="947"/>
        <end position="1075"/>
    </location>
</feature>
<dbReference type="InterPro" id="IPR014030">
    <property type="entry name" value="Ketoacyl_synth_N"/>
</dbReference>
<keyword evidence="3" id="KW-0808">Transferase</keyword>
<dbReference type="Gene3D" id="3.90.180.10">
    <property type="entry name" value="Medium-chain alcohol dehydrogenases, catalytic domain"/>
    <property type="match status" value="1"/>
</dbReference>
<dbReference type="InterPro" id="IPR056501">
    <property type="entry name" value="NAD-bd_HRPKS_sdrA"/>
</dbReference>
<evidence type="ECO:0000256" key="5">
    <source>
        <dbReference type="ARBA" id="ARBA00023268"/>
    </source>
</evidence>
<dbReference type="Gene3D" id="3.40.366.10">
    <property type="entry name" value="Malonyl-Coenzyme A Acyl Carrier Protein, domain 2"/>
    <property type="match status" value="1"/>
</dbReference>
<dbReference type="Pfam" id="PF00698">
    <property type="entry name" value="Acyl_transf_1"/>
    <property type="match status" value="1"/>
</dbReference>
<dbReference type="SMART" id="SM00827">
    <property type="entry name" value="PKS_AT"/>
    <property type="match status" value="1"/>
</dbReference>
<dbReference type="InterPro" id="IPR032821">
    <property type="entry name" value="PKS_assoc"/>
</dbReference>
<dbReference type="GO" id="GO:0004315">
    <property type="term" value="F:3-oxoacyl-[acyl-carrier-protein] synthase activity"/>
    <property type="evidence" value="ECO:0007669"/>
    <property type="project" value="InterPro"/>
</dbReference>
<keyword evidence="10" id="KW-1185">Reference proteome</keyword>
<evidence type="ECO:0008006" key="11">
    <source>
        <dbReference type="Google" id="ProtNLM"/>
    </source>
</evidence>
<name>A0A4Q4TYX1_9PEZI</name>
<dbReference type="InterPro" id="IPR014031">
    <property type="entry name" value="Ketoacyl_synth_C"/>
</dbReference>
<evidence type="ECO:0000256" key="6">
    <source>
        <dbReference type="PROSITE-ProRule" id="PRU01363"/>
    </source>
</evidence>
<dbReference type="Pfam" id="PF23114">
    <property type="entry name" value="NAD-bd_HRPKS_sdrA"/>
    <property type="match status" value="1"/>
</dbReference>
<dbReference type="GO" id="GO:0016491">
    <property type="term" value="F:oxidoreductase activity"/>
    <property type="evidence" value="ECO:0007669"/>
    <property type="project" value="UniProtKB-KW"/>
</dbReference>
<dbReference type="InterPro" id="IPR020807">
    <property type="entry name" value="PKS_DH"/>
</dbReference>
<dbReference type="Gene3D" id="3.40.50.720">
    <property type="entry name" value="NAD(P)-binding Rossmann-like Domain"/>
    <property type="match status" value="2"/>
</dbReference>
<feature type="domain" description="Ketosynthase family 3 (KS3)" evidence="7">
    <location>
        <begin position="18"/>
        <end position="447"/>
    </location>
</feature>
<evidence type="ECO:0000256" key="2">
    <source>
        <dbReference type="ARBA" id="ARBA00022553"/>
    </source>
</evidence>
<dbReference type="InterPro" id="IPR049900">
    <property type="entry name" value="PKS_mFAS_DH"/>
</dbReference>
<dbReference type="Pfam" id="PF21089">
    <property type="entry name" value="PKS_DH_N"/>
    <property type="match status" value="1"/>
</dbReference>
<dbReference type="InterPro" id="IPR001227">
    <property type="entry name" value="Ac_transferase_dom_sf"/>
</dbReference>
<sequence>MSPSVSQGNGDESQRPTLEPIAICGMACRLPGGIDSDASLWEMLVNKRSGQTPRVPASRFNIDAHLHQNPERPGSLNVPGGYFLDGRPEDFDPTFFNMTPIEAQWLDPQQRKMLEVSYECLVSAGLTLDAVAGSNTAVFVGSFTSDYQQMSTREPDFRHNYAATGVDPGIISNRIGNTFNLNGPSFTINTACSSSVYAIHNACHALRARDCDAAIAGGVNLILTVDQHMNTAKLGILSPTSTCHTFDASADGYGRAEGAGALYLKRLTDAIRDDDPIRAVIRSTAVNTNGKVEGMGITHPSGKGQERVVRMAYAKANLDPNETIYAELHGTGTPVGDPIEVKAIGRALNDTRPKDKPLFMGAIKPNIGHSEAASGIFAVMKAALMTEAGVIPGVAGFKKLNPEILEGEWNVKVHSDTAPWPADSLVRRTSVSSFGYGGTNGHVIVESVDSLHPRYQHARQKSVAQYDHSSERPYLLCFSAHDKATLSRNIKAIGDVAAKYYAADLAHTLNLHRTKFAHRAFTIMREGQEADCFNPASMSSGVIPKVRGKLGFLFTGQGAQWVGMGKTAFMEFPIFRETIEKLDSVMHRVTPKPSFRIADLLLDDAGATIASRISDAEVTQPLCTAIQVALVDLFSQWDITPAVSIGHSSGEIGAAYAAGLISGPEAMIAAFCRGRAVKEASTSGSMLAVGLGAEEVQQFLSGNPEDVCTACENSPSSVTLSGKTECISQLREELMAKGVFVRELKTGKAYHSPHMAPVGDAYDLILPQALSTLTEDDFLWRKTRSRMISSVTGEPIIEDILPASYWSANLRQRVLFNTAIERLGSDEDFSNVSCMIEIGPHSALSGPFKQICIANKFDKLSYIPSLVRNKNDAHQLLSVAGSLFNAGLPVDLEEVNWDEKLEASRNRKSKTRYLLVDLPPYQWNYDKTYWAEPRGSAEQRNRTYPRHDVLGSRVSGLSDQAKIWRNILRHRDLPWLKDHNLGGTAIFPAAGYLSIAIEALRQVHETEGLAFDGTTLRDVEIKTALVIPDNDEVEIISTLRPLGESGWHTFTIESLAEGKWCSHCEGRITARGKPAVKGSHPVEESALSRRASGKTWYDAFHRVGFNYTNTFQQLQEARTDDFHHASGDVSVVDKSGVVDGESRYLIHPATIDACLQLIIVSIHAGKHKEMPWGVVPTAIEEVSLFFPGDDIDSTGRAFAWTDGFDGRKFNTHTRLMGPSGKLLMDIKSLTCVSYEAALPADSRSSGPAETFSVATWKQDVASLSAQNAASTAQVQSVDRIIELIHHQKPVKNALVLGVPSSDTVESILSLVPGSCAVTAAFVGEQEINLSEDVLARVTAKVLSQSPEAWQEGLGEDRQDLVLVDFSGTQNSKADLLPNVLLPLLQKDGWLLGSPQDFTTLPESALKIGDQFALPSPDATKDNGSFRSITVLTTTPSSSGIADILSSTGSVVRKKAIAEYDASEDAHVVVDDTSGVLLSSLNQEEFQALKAVLGSGSPTLWLTKGVKAGQSAVGGGLAEGFLRAVRSEQAASKVALLDFSPDEKAQDLARTVITKLGSAETKDSGRDTEFWLHEGAVHIPRVYPHTELNQKWCDTPQASDVKLKPLPKHQPLKVVAHGDGVLFQPTSPQAVLSADEIEVQVEAAEYLLTSGPQMIVSGTVAQAGSSRDQSIVGKRVVAFTSGGLNTIVRTPAYAVADRELESQLPTSLIAALRPLNIIAGAYVGGGKMGAGSRILSLPGPKPIMNMTVLLARALGWDLTLVVNREQDREQIISTSGVDANRVLLSSDLDSIVAAVDSLPSSSLLTVIAHDFSPLSQEIWRNIPALGRFLLVTRDGSMKEGPDGLPFSRGASFIPVISKTLHATSESASSLLKTSLDLVERYPELLRASDLSKIVEASELGAVKTDNGDQDAETTIVSLRYEESQVIIPPQPPSLSLSSDSSYLLVGCLGGLGRSLTKWMIERGARHFVFLSRSGADKPEAARVVAEITEKGASAKVFRADASDEAAVRQIIDEVNRERPIRGVVHAAMVLKDGILEQMDYASFMAAVAPKAKGALSLHKALGDAELDFFVMTSSISAVLGNTGQSNYSAGNSFLDSLALHRNIRGLAATSLALPMVLDVGVVAENDGIEASLLRKGLYGIDEQDMLRGFEVAMSTPRPAAVSGADGPGSLAGMEKATEAQIVMGVDPRELARSIDKAGADNVDLYWYNDARLSHIRESLEAHTGSGAGGKGDESFTAAVKAAETPEGAVEVIAMHVVKRMSGILMIPVEGFELDGPSLASYGLDSMIGAEMRTWLFKEFGLDYPFQKLLAPMLTFKTLAKVIAGKMGLIPEEE</sequence>
<dbReference type="PROSITE" id="PS00606">
    <property type="entry name" value="KS3_1"/>
    <property type="match status" value="1"/>
</dbReference>
<evidence type="ECO:0000256" key="1">
    <source>
        <dbReference type="ARBA" id="ARBA00022450"/>
    </source>
</evidence>
<accession>A0A4Q4TYX1</accession>
<protein>
    <recommendedName>
        <fullName evidence="11">Carrier domain-containing protein</fullName>
    </recommendedName>
</protein>
<dbReference type="STRING" id="155417.A0A4Q4TYX1"/>
<keyword evidence="2" id="KW-0597">Phosphoprotein</keyword>
<keyword evidence="5" id="KW-0511">Multifunctional enzyme</keyword>
<evidence type="ECO:0000256" key="4">
    <source>
        <dbReference type="ARBA" id="ARBA00023002"/>
    </source>
</evidence>
<organism evidence="9 10">
    <name type="scientific">Monosporascus ibericus</name>
    <dbReference type="NCBI Taxonomy" id="155417"/>
    <lineage>
        <taxon>Eukaryota</taxon>
        <taxon>Fungi</taxon>
        <taxon>Dikarya</taxon>
        <taxon>Ascomycota</taxon>
        <taxon>Pezizomycotina</taxon>
        <taxon>Sordariomycetes</taxon>
        <taxon>Xylariomycetidae</taxon>
        <taxon>Xylariales</taxon>
        <taxon>Xylariales incertae sedis</taxon>
        <taxon>Monosporascus</taxon>
    </lineage>
</organism>
<dbReference type="InterPro" id="IPR016039">
    <property type="entry name" value="Thiolase-like"/>
</dbReference>
<dbReference type="OrthoDB" id="329835at2759"/>
<gene>
    <name evidence="9" type="ORF">DL764_000405</name>
</gene>
<dbReference type="InterPro" id="IPR036291">
    <property type="entry name" value="NAD(P)-bd_dom_sf"/>
</dbReference>
<dbReference type="SUPFAM" id="SSF55048">
    <property type="entry name" value="Probable ACP-binding domain of malonyl-CoA ACP transacylase"/>
    <property type="match status" value="1"/>
</dbReference>
<evidence type="ECO:0000259" key="7">
    <source>
        <dbReference type="PROSITE" id="PS52004"/>
    </source>
</evidence>
<reference evidence="9 10" key="1">
    <citation type="submission" date="2018-06" db="EMBL/GenBank/DDBJ databases">
        <title>Complete Genomes of Monosporascus.</title>
        <authorList>
            <person name="Robinson A.J."/>
            <person name="Natvig D.O."/>
        </authorList>
    </citation>
    <scope>NUCLEOTIDE SEQUENCE [LARGE SCALE GENOMIC DNA]</scope>
    <source>
        <strain evidence="9 10">CBS 110550</strain>
    </source>
</reference>
<dbReference type="Pfam" id="PF02801">
    <property type="entry name" value="Ketoacyl-synt_C"/>
    <property type="match status" value="1"/>
</dbReference>
<comment type="caution">
    <text evidence="9">The sequence shown here is derived from an EMBL/GenBank/DDBJ whole genome shotgun (WGS) entry which is preliminary data.</text>
</comment>
<dbReference type="SUPFAM" id="SSF51735">
    <property type="entry name" value="NAD(P)-binding Rossmann-fold domains"/>
    <property type="match status" value="1"/>
</dbReference>
<dbReference type="InterPro" id="IPR013968">
    <property type="entry name" value="PKS_KR"/>
</dbReference>
<dbReference type="InterPro" id="IPR020841">
    <property type="entry name" value="PKS_Beta-ketoAc_synthase_dom"/>
</dbReference>
<evidence type="ECO:0000259" key="8">
    <source>
        <dbReference type="PROSITE" id="PS52019"/>
    </source>
</evidence>
<dbReference type="SUPFAM" id="SSF52151">
    <property type="entry name" value="FabD/lysophospholipase-like"/>
    <property type="match status" value="1"/>
</dbReference>
<dbReference type="InterPro" id="IPR016035">
    <property type="entry name" value="Acyl_Trfase/lysoPLipase"/>
</dbReference>
<feature type="region of interest" description="C-terminal hotdog fold" evidence="6">
    <location>
        <begin position="1088"/>
        <end position="1240"/>
    </location>
</feature>
<dbReference type="Gene3D" id="3.10.129.110">
    <property type="entry name" value="Polyketide synthase dehydratase"/>
    <property type="match status" value="1"/>
</dbReference>
<dbReference type="PANTHER" id="PTHR43775:SF37">
    <property type="entry name" value="SI:DKEY-61P9.11"/>
    <property type="match status" value="1"/>
</dbReference>
<proteinExistence type="predicted"/>
<dbReference type="InterPro" id="IPR050091">
    <property type="entry name" value="PKS_NRPS_Biosynth_Enz"/>
</dbReference>
<keyword evidence="4" id="KW-0560">Oxidoreductase</keyword>